<keyword evidence="2" id="KW-1185">Reference proteome</keyword>
<reference evidence="1 2" key="1">
    <citation type="submission" date="2024-06" db="EMBL/GenBank/DDBJ databases">
        <title>Sorghum-associated microbial communities from plants grown in Nebraska, USA.</title>
        <authorList>
            <person name="Schachtman D."/>
        </authorList>
    </citation>
    <scope>NUCLEOTIDE SEQUENCE [LARGE SCALE GENOMIC DNA]</scope>
    <source>
        <strain evidence="1 2">2857</strain>
    </source>
</reference>
<comment type="caution">
    <text evidence="1">The sequence shown here is derived from an EMBL/GenBank/DDBJ whole genome shotgun (WGS) entry which is preliminary data.</text>
</comment>
<gene>
    <name evidence="1" type="ORF">ABIE21_000003</name>
</gene>
<protein>
    <submittedName>
        <fullName evidence="1">Uncharacterized protein</fullName>
    </submittedName>
</protein>
<organism evidence="1 2">
    <name type="scientific">Conyzicola nivalis</name>
    <dbReference type="NCBI Taxonomy" id="1477021"/>
    <lineage>
        <taxon>Bacteria</taxon>
        <taxon>Bacillati</taxon>
        <taxon>Actinomycetota</taxon>
        <taxon>Actinomycetes</taxon>
        <taxon>Micrococcales</taxon>
        <taxon>Microbacteriaceae</taxon>
        <taxon>Conyzicola</taxon>
    </lineage>
</organism>
<name>A0ABV2QJ08_9MICO</name>
<dbReference type="RefSeq" id="WP_354022740.1">
    <property type="nucleotide sequence ID" value="NZ_JBEPSJ010000001.1"/>
</dbReference>
<dbReference type="EMBL" id="JBEPSJ010000001">
    <property type="protein sequence ID" value="MET4580513.1"/>
    <property type="molecule type" value="Genomic_DNA"/>
</dbReference>
<evidence type="ECO:0000313" key="2">
    <source>
        <dbReference type="Proteomes" id="UP001549257"/>
    </source>
</evidence>
<proteinExistence type="predicted"/>
<accession>A0ABV2QJ08</accession>
<evidence type="ECO:0000313" key="1">
    <source>
        <dbReference type="EMBL" id="MET4580513.1"/>
    </source>
</evidence>
<sequence>MGDNDAVSTHESDALLSRLLVIEDQPLDARAEAYSYVHEQLQSELEGGDTHR</sequence>
<dbReference type="Proteomes" id="UP001549257">
    <property type="component" value="Unassembled WGS sequence"/>
</dbReference>